<dbReference type="InterPro" id="IPR000169">
    <property type="entry name" value="Pept_cys_AS"/>
</dbReference>
<feature type="chain" id="PRO_5012203805" description="Peptidase C1A papain C-terminal domain-containing protein" evidence="1">
    <location>
        <begin position="16"/>
        <end position="434"/>
    </location>
</feature>
<keyword evidence="4" id="KW-1185">Reference proteome</keyword>
<dbReference type="InterPro" id="IPR036496">
    <property type="entry name" value="CathepsinC_exc_dom_sf"/>
</dbReference>
<evidence type="ECO:0000256" key="1">
    <source>
        <dbReference type="SAM" id="SignalP"/>
    </source>
</evidence>
<accession>C5LJS4</accession>
<evidence type="ECO:0000259" key="2">
    <source>
        <dbReference type="Pfam" id="PF00112"/>
    </source>
</evidence>
<gene>
    <name evidence="3" type="ORF">Pmar_PMAR001301</name>
</gene>
<protein>
    <recommendedName>
        <fullName evidence="2">Peptidase C1A papain C-terminal domain-containing protein</fullName>
    </recommendedName>
</protein>
<dbReference type="InterPro" id="IPR038765">
    <property type="entry name" value="Papain-like_cys_pep_sf"/>
</dbReference>
<sequence length="434" mass="47130">MVNLIVFAILLVGLADLPVHCTIEDVQGWWQLYLLEGPVPSWNSKGEQDSFCGYTPINSNEANIARGNQIQQLMDAAALSGPDGLTSHSIERILNMTLSSSPVVDLNLSMDQDVSGDGVLRDHHLKVLDISGAYRGSWSVGYDEGLVLKNLVLNNSAVPRHLVAFFRYRCLSGSSHCGDYADFEDEFGATQGYESLCGQTLIGWWSSRSGAKQGCFWMRKKSDEEANEVHSVAVLPGSMTPSAFVTLRGRRRKASITRARAIALMTRSGSSGPLDDIDVDEDTEGEYARFKGRYHVLADGAYTEDSYAEEAPIKYPPQPIDEACVNTNSIEDADLVASLPTAYDFRDEVPHFGNLESQQMLCGSCYAIGAVSALQAGFARQFQLLGMDLPADWELSVQGALSCGYSSQGCNGGFPGIMAFDLTVQGVPRASCMP</sequence>
<dbReference type="RefSeq" id="XP_002771203.1">
    <property type="nucleotide sequence ID" value="XM_002771157.1"/>
</dbReference>
<dbReference type="SUPFAM" id="SSF75001">
    <property type="entry name" value="Dipeptidyl peptidase I (cathepsin C), exclusion domain"/>
    <property type="match status" value="1"/>
</dbReference>
<evidence type="ECO:0000313" key="3">
    <source>
        <dbReference type="EMBL" id="EER03019.1"/>
    </source>
</evidence>
<dbReference type="EMBL" id="GG682488">
    <property type="protein sequence ID" value="EER03019.1"/>
    <property type="molecule type" value="Genomic_DNA"/>
</dbReference>
<reference evidence="3 4" key="1">
    <citation type="submission" date="2008-07" db="EMBL/GenBank/DDBJ databases">
        <authorList>
            <person name="El-Sayed N."/>
            <person name="Caler E."/>
            <person name="Inman J."/>
            <person name="Amedeo P."/>
            <person name="Hass B."/>
            <person name="Wortman J."/>
        </authorList>
    </citation>
    <scope>NUCLEOTIDE SEQUENCE [LARGE SCALE GENOMIC DNA]</scope>
    <source>
        <strain evidence="4">ATCC 50983 / TXsc</strain>
    </source>
</reference>
<keyword evidence="1" id="KW-0732">Signal</keyword>
<organism evidence="4">
    <name type="scientific">Perkinsus marinus (strain ATCC 50983 / TXsc)</name>
    <dbReference type="NCBI Taxonomy" id="423536"/>
    <lineage>
        <taxon>Eukaryota</taxon>
        <taxon>Sar</taxon>
        <taxon>Alveolata</taxon>
        <taxon>Perkinsozoa</taxon>
        <taxon>Perkinsea</taxon>
        <taxon>Perkinsida</taxon>
        <taxon>Perkinsidae</taxon>
        <taxon>Perkinsus</taxon>
    </lineage>
</organism>
<dbReference type="Proteomes" id="UP000007800">
    <property type="component" value="Unassembled WGS sequence"/>
</dbReference>
<dbReference type="Gene3D" id="3.90.70.10">
    <property type="entry name" value="Cysteine proteinases"/>
    <property type="match status" value="1"/>
</dbReference>
<dbReference type="InterPro" id="IPR000668">
    <property type="entry name" value="Peptidase_C1A_C"/>
</dbReference>
<feature type="signal peptide" evidence="1">
    <location>
        <begin position="1"/>
        <end position="15"/>
    </location>
</feature>
<dbReference type="GeneID" id="9051608"/>
<feature type="domain" description="Peptidase C1A papain C-terminal" evidence="2">
    <location>
        <begin position="339"/>
        <end position="432"/>
    </location>
</feature>
<dbReference type="PROSITE" id="PS00139">
    <property type="entry name" value="THIOL_PROTEASE_CYS"/>
    <property type="match status" value="1"/>
</dbReference>
<dbReference type="OMA" id="MALPANW"/>
<proteinExistence type="predicted"/>
<name>C5LJS4_PERM5</name>
<dbReference type="AlphaFoldDB" id="C5LJS4"/>
<dbReference type="Pfam" id="PF00112">
    <property type="entry name" value="Peptidase_C1"/>
    <property type="match status" value="1"/>
</dbReference>
<dbReference type="InParanoid" id="C5LJS4"/>
<evidence type="ECO:0000313" key="4">
    <source>
        <dbReference type="Proteomes" id="UP000007800"/>
    </source>
</evidence>
<dbReference type="Gene3D" id="2.40.128.80">
    <property type="entry name" value="Cathepsin C, exclusion domain"/>
    <property type="match status" value="1"/>
</dbReference>
<dbReference type="GO" id="GO:0008234">
    <property type="term" value="F:cysteine-type peptidase activity"/>
    <property type="evidence" value="ECO:0007669"/>
    <property type="project" value="InterPro"/>
</dbReference>
<dbReference type="SUPFAM" id="SSF54001">
    <property type="entry name" value="Cysteine proteinases"/>
    <property type="match status" value="1"/>
</dbReference>
<dbReference type="GO" id="GO:0006508">
    <property type="term" value="P:proteolysis"/>
    <property type="evidence" value="ECO:0007669"/>
    <property type="project" value="InterPro"/>
</dbReference>